<dbReference type="Pfam" id="PF00498">
    <property type="entry name" value="FHA"/>
    <property type="match status" value="1"/>
</dbReference>
<gene>
    <name evidence="5" type="ORF">GOMPHAMPRED_005189</name>
</gene>
<feature type="region of interest" description="Disordered" evidence="2">
    <location>
        <begin position="606"/>
        <end position="652"/>
    </location>
</feature>
<dbReference type="SMART" id="SM00240">
    <property type="entry name" value="FHA"/>
    <property type="match status" value="1"/>
</dbReference>
<dbReference type="CDD" id="cd22679">
    <property type="entry name" value="FHA_SLMAP"/>
    <property type="match status" value="1"/>
</dbReference>
<feature type="domain" description="FHA" evidence="4">
    <location>
        <begin position="167"/>
        <end position="224"/>
    </location>
</feature>
<feature type="coiled-coil region" evidence="1">
    <location>
        <begin position="472"/>
        <end position="513"/>
    </location>
</feature>
<feature type="transmembrane region" description="Helical" evidence="3">
    <location>
        <begin position="684"/>
        <end position="703"/>
    </location>
</feature>
<keyword evidence="6" id="KW-1185">Reference proteome</keyword>
<feature type="compositionally biased region" description="Basic and acidic residues" evidence="2">
    <location>
        <begin position="26"/>
        <end position="44"/>
    </location>
</feature>
<keyword evidence="1" id="KW-0175">Coiled coil</keyword>
<feature type="region of interest" description="Disordered" evidence="2">
    <location>
        <begin position="395"/>
        <end position="448"/>
    </location>
</feature>
<feature type="compositionally biased region" description="Polar residues" evidence="2">
    <location>
        <begin position="633"/>
        <end position="642"/>
    </location>
</feature>
<comment type="caution">
    <text evidence="5">The sequence shown here is derived from an EMBL/GenBank/DDBJ whole genome shotgun (WGS) entry which is preliminary data.</text>
</comment>
<evidence type="ECO:0000313" key="5">
    <source>
        <dbReference type="EMBL" id="CAF9928638.1"/>
    </source>
</evidence>
<proteinExistence type="predicted"/>
<feature type="compositionally biased region" description="Low complexity" evidence="2">
    <location>
        <begin position="10"/>
        <end position="23"/>
    </location>
</feature>
<protein>
    <recommendedName>
        <fullName evidence="4">FHA domain-containing protein</fullName>
    </recommendedName>
</protein>
<dbReference type="Gene3D" id="2.60.200.20">
    <property type="match status" value="1"/>
</dbReference>
<dbReference type="Proteomes" id="UP000664169">
    <property type="component" value="Unassembled WGS sequence"/>
</dbReference>
<feature type="region of interest" description="Disordered" evidence="2">
    <location>
        <begin position="1"/>
        <end position="137"/>
    </location>
</feature>
<evidence type="ECO:0000313" key="6">
    <source>
        <dbReference type="Proteomes" id="UP000664169"/>
    </source>
</evidence>
<evidence type="ECO:0000256" key="1">
    <source>
        <dbReference type="SAM" id="Coils"/>
    </source>
</evidence>
<keyword evidence="3" id="KW-1133">Transmembrane helix</keyword>
<dbReference type="PANTHER" id="PTHR15715:SF46">
    <property type="entry name" value="TO VACUOLE TARGETING VPS64, PUTATIVE (AFU_ORTHOLOGUE AFUA_2G02420)-RELATED"/>
    <property type="match status" value="1"/>
</dbReference>
<accession>A0A8H3FPX4</accession>
<feature type="compositionally biased region" description="Pro residues" evidence="2">
    <location>
        <begin position="412"/>
        <end position="433"/>
    </location>
</feature>
<dbReference type="OrthoDB" id="687730at2759"/>
<dbReference type="InterPro" id="IPR008984">
    <property type="entry name" value="SMAD_FHA_dom_sf"/>
</dbReference>
<dbReference type="PROSITE" id="PS50006">
    <property type="entry name" value="FHA_DOMAIN"/>
    <property type="match status" value="1"/>
</dbReference>
<dbReference type="EMBL" id="CAJPDQ010000030">
    <property type="protein sequence ID" value="CAF9928638.1"/>
    <property type="molecule type" value="Genomic_DNA"/>
</dbReference>
<dbReference type="InterPro" id="IPR000253">
    <property type="entry name" value="FHA_dom"/>
</dbReference>
<reference evidence="5" key="1">
    <citation type="submission" date="2021-03" db="EMBL/GenBank/DDBJ databases">
        <authorList>
            <person name="Tagirdzhanova G."/>
        </authorList>
    </citation>
    <scope>NUCLEOTIDE SEQUENCE</scope>
</reference>
<feature type="compositionally biased region" description="Polar residues" evidence="2">
    <location>
        <begin position="91"/>
        <end position="137"/>
    </location>
</feature>
<dbReference type="GO" id="GO:0005737">
    <property type="term" value="C:cytoplasm"/>
    <property type="evidence" value="ECO:0007669"/>
    <property type="project" value="TreeGrafter"/>
</dbReference>
<organism evidence="5 6">
    <name type="scientific">Gomphillus americanus</name>
    <dbReference type="NCBI Taxonomy" id="1940652"/>
    <lineage>
        <taxon>Eukaryota</taxon>
        <taxon>Fungi</taxon>
        <taxon>Dikarya</taxon>
        <taxon>Ascomycota</taxon>
        <taxon>Pezizomycotina</taxon>
        <taxon>Lecanoromycetes</taxon>
        <taxon>OSLEUM clade</taxon>
        <taxon>Ostropomycetidae</taxon>
        <taxon>Ostropales</taxon>
        <taxon>Graphidaceae</taxon>
        <taxon>Gomphilloideae</taxon>
        <taxon>Gomphillus</taxon>
    </lineage>
</organism>
<dbReference type="PANTHER" id="PTHR15715">
    <property type="entry name" value="CENTROSOMAL PROTEIN OF 170 KDA"/>
    <property type="match status" value="1"/>
</dbReference>
<dbReference type="AlphaFoldDB" id="A0A8H3FPX4"/>
<evidence type="ECO:0000256" key="3">
    <source>
        <dbReference type="SAM" id="Phobius"/>
    </source>
</evidence>
<evidence type="ECO:0000259" key="4">
    <source>
        <dbReference type="PROSITE" id="PS50006"/>
    </source>
</evidence>
<name>A0A8H3FPX4_9LECA</name>
<sequence length="712" mass="77677">MTAVQSLPNLSLSRLGWSSSGSGHQNSEDIGRLGTGRKEFKHSDSSSSDSLDSFSTPNPSGKGESKAVSPQKDSSTGAGSRLVRGFWSAPKTESQQQSALAQGHNSRTTSEPPSQPKIMQNPSQPSNGVKTGQQSSTQETPALLVLVPMNATFERKQINVPLFPEMLRIGRQTNVKTVPTSTNGYFDSKVLSRQHAEVWADRSGKIWIRDVKSSNGTFVNGVRLSPESRDSEPHELRENDMLELGIDIVSEDQKSIVHHKVSAKVEHAGIPTNTASVLDLNMADIEPGSGGGLSLPNNNMIRRLSNSSTASSGSRSGAYQINGTQANGFGVQKHAGAWIRPISIEQVVKRLTSEMRQAKQQSQDLNRTGDFIQALLNAKPGQEFPKAPVDLFHPPPIVNGISPHRDHVSPFSQPPAPPPQLPLPDKPDVPPSLSPDGHTSGSPKRSEIDRAMPVNGKIDPAASQILQLVEALSSAKKEIDSQDIRVRELEEQLRQERRARESTEERMRAFLENLHKPIGTQSDADETSSVTSEVTVIAENPEGVDSGDSRDSKYVTTSATRLQERLDSLLHEMRGLRDQMEIYKKRAEKAEEEKSSLADMVDQIRTKDAQADKMSPSLQRVKSKDSGLWTPANGASTKQTNDSGKHDPEMNGSADKFMLQQKRLQDLATAAMSIHRDGKFVQSAPYVSIIGVVLIGVGIMSYLNNWQKLEAS</sequence>
<keyword evidence="3" id="KW-0812">Transmembrane</keyword>
<dbReference type="InterPro" id="IPR051176">
    <property type="entry name" value="Cent_Immune-Sig_Mod"/>
</dbReference>
<evidence type="ECO:0000256" key="2">
    <source>
        <dbReference type="SAM" id="MobiDB-lite"/>
    </source>
</evidence>
<feature type="compositionally biased region" description="Low complexity" evidence="2">
    <location>
        <begin position="45"/>
        <end position="55"/>
    </location>
</feature>
<keyword evidence="3" id="KW-0472">Membrane</keyword>
<dbReference type="SUPFAM" id="SSF49879">
    <property type="entry name" value="SMAD/FHA domain"/>
    <property type="match status" value="1"/>
</dbReference>